<evidence type="ECO:0000313" key="2">
    <source>
        <dbReference type="Proteomes" id="UP001266305"/>
    </source>
</evidence>
<accession>A0ABQ9VDW3</accession>
<name>A0ABQ9VDW3_SAGOE</name>
<organism evidence="1 2">
    <name type="scientific">Saguinus oedipus</name>
    <name type="common">Cotton-top tamarin</name>
    <name type="synonym">Oedipomidas oedipus</name>
    <dbReference type="NCBI Taxonomy" id="9490"/>
    <lineage>
        <taxon>Eukaryota</taxon>
        <taxon>Metazoa</taxon>
        <taxon>Chordata</taxon>
        <taxon>Craniata</taxon>
        <taxon>Vertebrata</taxon>
        <taxon>Euteleostomi</taxon>
        <taxon>Mammalia</taxon>
        <taxon>Eutheria</taxon>
        <taxon>Euarchontoglires</taxon>
        <taxon>Primates</taxon>
        <taxon>Haplorrhini</taxon>
        <taxon>Platyrrhini</taxon>
        <taxon>Cebidae</taxon>
        <taxon>Callitrichinae</taxon>
        <taxon>Saguinus</taxon>
    </lineage>
</organism>
<reference evidence="1 2" key="1">
    <citation type="submission" date="2023-05" db="EMBL/GenBank/DDBJ databases">
        <title>B98-5 Cell Line De Novo Hybrid Assembly: An Optical Mapping Approach.</title>
        <authorList>
            <person name="Kananen K."/>
            <person name="Auerbach J.A."/>
            <person name="Kautto E."/>
            <person name="Blachly J.S."/>
        </authorList>
    </citation>
    <scope>NUCLEOTIDE SEQUENCE [LARGE SCALE GENOMIC DNA]</scope>
    <source>
        <strain evidence="1">B95-8</strain>
        <tissue evidence="1">Cell line</tissue>
    </source>
</reference>
<gene>
    <name evidence="1" type="ORF">P7K49_016608</name>
</gene>
<proteinExistence type="predicted"/>
<keyword evidence="2" id="KW-1185">Reference proteome</keyword>
<evidence type="ECO:0000313" key="1">
    <source>
        <dbReference type="EMBL" id="KAK2107094.1"/>
    </source>
</evidence>
<protein>
    <submittedName>
        <fullName evidence="1">Uncharacterized protein</fullName>
    </submittedName>
</protein>
<comment type="caution">
    <text evidence="1">The sequence shown here is derived from an EMBL/GenBank/DDBJ whole genome shotgun (WGS) entry which is preliminary data.</text>
</comment>
<dbReference type="Proteomes" id="UP001266305">
    <property type="component" value="Unassembled WGS sequence"/>
</dbReference>
<dbReference type="EMBL" id="JASSZA010000007">
    <property type="protein sequence ID" value="KAK2107094.1"/>
    <property type="molecule type" value="Genomic_DNA"/>
</dbReference>
<sequence>MRCVGGWRGGRRGPIVSLFPYTPLLTRPPSGAASCRAVPDLEGVPSAGDGVCVDNERIREREPRSKALAW</sequence>